<sequence length="82" mass="9705">MRKRCFYDFVEYPDSNMKGASMLSAHEDVEYEYWCDGELIVSFTDKDKAVRHYKKQCKQAPTSLHTIFKVVPVRKNIVQWAP</sequence>
<reference evidence="1" key="1">
    <citation type="journal article" date="2021" name="Proc. Natl. Acad. Sci. U.S.A.">
        <title>A Catalog of Tens of Thousands of Viruses from Human Metagenomes Reveals Hidden Associations with Chronic Diseases.</title>
        <authorList>
            <person name="Tisza M.J."/>
            <person name="Buck C.B."/>
        </authorList>
    </citation>
    <scope>NUCLEOTIDE SEQUENCE</scope>
    <source>
        <strain evidence="1">Ct9H612</strain>
    </source>
</reference>
<name>A0A8S5VIY9_9CAUD</name>
<organism evidence="1">
    <name type="scientific">Podoviridae sp. ct9H612</name>
    <dbReference type="NCBI Taxonomy" id="2825226"/>
    <lineage>
        <taxon>Viruses</taxon>
        <taxon>Duplodnaviria</taxon>
        <taxon>Heunggongvirae</taxon>
        <taxon>Uroviricota</taxon>
        <taxon>Caudoviricetes</taxon>
    </lineage>
</organism>
<proteinExistence type="predicted"/>
<accession>A0A8S5VIY9</accession>
<evidence type="ECO:0000313" key="1">
    <source>
        <dbReference type="EMBL" id="DAG06559.1"/>
    </source>
</evidence>
<protein>
    <submittedName>
        <fullName evidence="1">Uncharacterized protein</fullName>
    </submittedName>
</protein>
<dbReference type="EMBL" id="BK016274">
    <property type="protein sequence ID" value="DAG06559.1"/>
    <property type="molecule type" value="Genomic_DNA"/>
</dbReference>